<proteinExistence type="predicted"/>
<name>D2PZN9_KRIFD</name>
<evidence type="ECO:0000313" key="1">
    <source>
        <dbReference type="EMBL" id="ADB35605.1"/>
    </source>
</evidence>
<keyword evidence="2" id="KW-1185">Reference proteome</keyword>
<reference evidence="2" key="1">
    <citation type="submission" date="2009-09" db="EMBL/GenBank/DDBJ databases">
        <title>The complete genome of Kribbella flavida DSM 17836.</title>
        <authorList>
            <consortium name="US DOE Joint Genome Institute (JGI-PGF)"/>
            <person name="Lucas S."/>
            <person name="Copeland A."/>
            <person name="Lapidus A."/>
            <person name="Glavina del Rio T."/>
            <person name="Dalin E."/>
            <person name="Tice H."/>
            <person name="Bruce D."/>
            <person name="Goodwin L."/>
            <person name="Pitluck S."/>
            <person name="Kyrpides N."/>
            <person name="Mavromatis K."/>
            <person name="Ivanova N."/>
            <person name="Saunders E."/>
            <person name="Brettin T."/>
            <person name="Detter J.C."/>
            <person name="Han C."/>
            <person name="Larimer F."/>
            <person name="Land M."/>
            <person name="Hauser L."/>
            <person name="Markowitz V."/>
            <person name="Cheng J.-F."/>
            <person name="Hugenholtz P."/>
            <person name="Woyke T."/>
            <person name="Wu D."/>
            <person name="Pukall R."/>
            <person name="Klenk H.-P."/>
            <person name="Eisen J.A."/>
        </authorList>
    </citation>
    <scope>NUCLEOTIDE SEQUENCE [LARGE SCALE GENOMIC DNA]</scope>
    <source>
        <strain evidence="2">DSM 17836 / JCM 10339 / NBRC 14399</strain>
    </source>
</reference>
<dbReference type="EMBL" id="CP001736">
    <property type="protein sequence ID" value="ADB35605.1"/>
    <property type="molecule type" value="Genomic_DNA"/>
</dbReference>
<accession>D2PZN9</accession>
<sequence length="137" mass="14513">MLGCVLVVLGAMWQLVTWERGCDPAPVDSTRPADAAIVVAPASASPGGLVAVRLTTGAKRTGFLTLGRDGKVLYYLTAGTSTAEPRWYAATDVEPRHLARPTLHGIGPHQLIVPNTALDGTYRLCADRICTSLTVSR</sequence>
<dbReference type="STRING" id="479435.Kfla_6613"/>
<protein>
    <submittedName>
        <fullName evidence="1">Uncharacterized protein</fullName>
    </submittedName>
</protein>
<dbReference type="AlphaFoldDB" id="D2PZN9"/>
<organism evidence="1 2">
    <name type="scientific">Kribbella flavida (strain DSM 17836 / JCM 10339 / NBRC 14399)</name>
    <dbReference type="NCBI Taxonomy" id="479435"/>
    <lineage>
        <taxon>Bacteria</taxon>
        <taxon>Bacillati</taxon>
        <taxon>Actinomycetota</taxon>
        <taxon>Actinomycetes</taxon>
        <taxon>Propionibacteriales</taxon>
        <taxon>Kribbellaceae</taxon>
        <taxon>Kribbella</taxon>
    </lineage>
</organism>
<dbReference type="KEGG" id="kfl:Kfla_6613"/>
<dbReference type="HOGENOM" id="CLU_1862546_0_0_11"/>
<reference evidence="1 2" key="2">
    <citation type="journal article" date="2010" name="Stand. Genomic Sci.">
        <title>Complete genome sequence of Kribbella flavida type strain (IFO 14399).</title>
        <authorList>
            <person name="Pukall R."/>
            <person name="Lapidus A."/>
            <person name="Glavina Del Rio T."/>
            <person name="Copeland A."/>
            <person name="Tice H."/>
            <person name="Cheng J.-F."/>
            <person name="Lucas S."/>
            <person name="Chen F."/>
            <person name="Nolan M."/>
            <person name="LaButti K."/>
            <person name="Pati A."/>
            <person name="Ivanova N."/>
            <person name="Mavrommatis K."/>
            <person name="Mikhailova N."/>
            <person name="Pitluck S."/>
            <person name="Bruce D."/>
            <person name="Goodwin L."/>
            <person name="Land M."/>
            <person name="Hauser L."/>
            <person name="Chang Y.-J."/>
            <person name="Jeffries C.D."/>
            <person name="Chen A."/>
            <person name="Palaniappan K."/>
            <person name="Chain P."/>
            <person name="Rohde M."/>
            <person name="Goeker M."/>
            <person name="Bristow J."/>
            <person name="Eisen J.A."/>
            <person name="Markowitz V."/>
            <person name="Hugenholtz P."/>
            <person name="Kyrpides N.C."/>
            <person name="Klenk H.-P."/>
            <person name="Brettin T."/>
        </authorList>
    </citation>
    <scope>NUCLEOTIDE SEQUENCE [LARGE SCALE GENOMIC DNA]</scope>
    <source>
        <strain evidence="2">DSM 17836 / JCM 10339 / NBRC 14399</strain>
    </source>
</reference>
<evidence type="ECO:0000313" key="2">
    <source>
        <dbReference type="Proteomes" id="UP000007967"/>
    </source>
</evidence>
<dbReference type="Proteomes" id="UP000007967">
    <property type="component" value="Chromosome"/>
</dbReference>
<gene>
    <name evidence="1" type="ordered locus">Kfla_6613</name>
</gene>